<keyword evidence="2" id="KW-1185">Reference proteome</keyword>
<organism evidence="1 2">
    <name type="scientific">Malassezia psittaci</name>
    <dbReference type="NCBI Taxonomy" id="1821823"/>
    <lineage>
        <taxon>Eukaryota</taxon>
        <taxon>Fungi</taxon>
        <taxon>Dikarya</taxon>
        <taxon>Basidiomycota</taxon>
        <taxon>Ustilaginomycotina</taxon>
        <taxon>Malasseziomycetes</taxon>
        <taxon>Malasseziales</taxon>
        <taxon>Malasseziaceae</taxon>
        <taxon>Malassezia</taxon>
    </lineage>
</organism>
<dbReference type="EMBL" id="CP118375">
    <property type="protein sequence ID" value="WFD41946.1"/>
    <property type="molecule type" value="Genomic_DNA"/>
</dbReference>
<gene>
    <name evidence="1" type="primary">SPP1</name>
    <name evidence="1" type="ORF">MPSI1_000584</name>
</gene>
<reference evidence="1" key="1">
    <citation type="submission" date="2023-02" db="EMBL/GenBank/DDBJ databases">
        <title>Mating type loci evolution in Malassezia.</title>
        <authorList>
            <person name="Coelho M.A."/>
        </authorList>
    </citation>
    <scope>NUCLEOTIDE SEQUENCE</scope>
    <source>
        <strain evidence="1">CBS 14136</strain>
    </source>
</reference>
<accession>A0AAF0F2Y7</accession>
<protein>
    <submittedName>
        <fullName evidence="1">COMPASS (Complex proteins associated with Set1p) component</fullName>
    </submittedName>
</protein>
<sequence>MSQYCSDTCGMRNIQKRAGAILKDSQSKKQLAMPITMAMPLSGYVVWTRPSLAQDVPANESPSGWLTRIQIGLRSHKPVSDPPAGQSLGEWVREHNTPLDNEYERKQWTATLAHIKKQSAHGHLMLDVLAVRGKLLQLAEDRQSVLSPAVTDPATQKGELNTHPRCGFDQRLIWSDEDLWEWATSAVGRKILQEETPLDGVFIGQADATGPQVVCGDPKRRCKRHTDWSIVRGADIEIARELQTLHVSSLAEREQKLRSWLDTPT</sequence>
<name>A0AAF0F2Y7_9BASI</name>
<proteinExistence type="predicted"/>
<dbReference type="AlphaFoldDB" id="A0AAF0F2Y7"/>
<evidence type="ECO:0000313" key="2">
    <source>
        <dbReference type="Proteomes" id="UP001214628"/>
    </source>
</evidence>
<dbReference type="Proteomes" id="UP001214628">
    <property type="component" value="Chromosome 1"/>
</dbReference>
<evidence type="ECO:0000313" key="1">
    <source>
        <dbReference type="EMBL" id="WFD41946.1"/>
    </source>
</evidence>